<keyword evidence="3" id="KW-1185">Reference proteome</keyword>
<protein>
    <recommendedName>
        <fullName evidence="1">Thioredoxin domain-containing protein</fullName>
    </recommendedName>
</protein>
<sequence>MTKRPFLLFVAVAAIVAAIYVLEPRKEKELSGVPASVAASQEIAAPVAQGVANTKRIAEKKMKYERAKEFISPDGYINTKPFRLSDAIGKKVILIDFWTYSCINCQRTLPYLTAWDAQYGSEGLLIIGVHAPEFGFEKVYDNVAVAVKKAGIHYPVILDNAHANMRLYDTLYWPTKYLIDIDGFIVYKHVGEGGYGQTEQVIRRLLEERRRVLHIAEGASSLGAVRPGKIDEVDFGSIGTPEIYLGAETTRGNFGSPEGFEEGRVIRYVLPDTLAPNQVYLEGEWFNDADHLRLQSATGKIVLIYKAKSVNLVAGAPGAGARLMIKVDGRYIGQSYSCEDAGDGGMVKVSGHDMYHIICGPGYGQHKLEIEVDGPGLSIYALTFG</sequence>
<evidence type="ECO:0000259" key="1">
    <source>
        <dbReference type="PROSITE" id="PS51352"/>
    </source>
</evidence>
<dbReference type="PANTHER" id="PTHR42852">
    <property type="entry name" value="THIOL:DISULFIDE INTERCHANGE PROTEIN DSBE"/>
    <property type="match status" value="1"/>
</dbReference>
<dbReference type="GO" id="GO:0016491">
    <property type="term" value="F:oxidoreductase activity"/>
    <property type="evidence" value="ECO:0007669"/>
    <property type="project" value="InterPro"/>
</dbReference>
<evidence type="ECO:0000313" key="3">
    <source>
        <dbReference type="Proteomes" id="UP000287243"/>
    </source>
</evidence>
<dbReference type="SUPFAM" id="SSF52833">
    <property type="entry name" value="Thioredoxin-like"/>
    <property type="match status" value="1"/>
</dbReference>
<dbReference type="EMBL" id="CP019384">
    <property type="protein sequence ID" value="QAT17360.1"/>
    <property type="molecule type" value="Genomic_DNA"/>
</dbReference>
<feature type="domain" description="Thioredoxin" evidence="1">
    <location>
        <begin position="61"/>
        <end position="207"/>
    </location>
</feature>
<dbReference type="InterPro" id="IPR041017">
    <property type="entry name" value="Thioredoxin_10"/>
</dbReference>
<dbReference type="Pfam" id="PF00578">
    <property type="entry name" value="AhpC-TSA"/>
    <property type="match status" value="1"/>
</dbReference>
<gene>
    <name evidence="2" type="ORF">BU251_06290</name>
</gene>
<dbReference type="Proteomes" id="UP000287243">
    <property type="component" value="Chromosome"/>
</dbReference>
<name>A0A410P5F7_VELA1</name>
<dbReference type="InterPro" id="IPR013766">
    <property type="entry name" value="Thioredoxin_domain"/>
</dbReference>
<dbReference type="PROSITE" id="PS51352">
    <property type="entry name" value="THIOREDOXIN_2"/>
    <property type="match status" value="1"/>
</dbReference>
<dbReference type="OrthoDB" id="9811352at2"/>
<accession>A0A410P5F7</accession>
<dbReference type="InterPro" id="IPR000866">
    <property type="entry name" value="AhpC/TSA"/>
</dbReference>
<evidence type="ECO:0000313" key="2">
    <source>
        <dbReference type="EMBL" id="QAT17360.1"/>
    </source>
</evidence>
<dbReference type="Pfam" id="PF17991">
    <property type="entry name" value="Thioredoxin_10"/>
    <property type="match status" value="1"/>
</dbReference>
<dbReference type="KEGG" id="vai:BU251_06290"/>
<dbReference type="AlphaFoldDB" id="A0A410P5F7"/>
<dbReference type="GO" id="GO:0016209">
    <property type="term" value="F:antioxidant activity"/>
    <property type="evidence" value="ECO:0007669"/>
    <property type="project" value="InterPro"/>
</dbReference>
<reference evidence="2 3" key="1">
    <citation type="submission" date="2017-01" db="EMBL/GenBank/DDBJ databases">
        <title>First insights into the biology of 'candidatus Vampirococcus archaeovorus'.</title>
        <authorList>
            <person name="Kizina J."/>
            <person name="Jordan S."/>
            <person name="Stueber K."/>
            <person name="Reinhardt R."/>
            <person name="Harder J."/>
        </authorList>
    </citation>
    <scope>NUCLEOTIDE SEQUENCE [LARGE SCALE GENOMIC DNA]</scope>
    <source>
        <strain evidence="2 3">LiM</strain>
    </source>
</reference>
<dbReference type="Gene3D" id="3.40.30.10">
    <property type="entry name" value="Glutaredoxin"/>
    <property type="match status" value="1"/>
</dbReference>
<dbReference type="RefSeq" id="WP_128700182.1">
    <property type="nucleotide sequence ID" value="NZ_CP019384.1"/>
</dbReference>
<proteinExistence type="predicted"/>
<dbReference type="InterPro" id="IPR036249">
    <property type="entry name" value="Thioredoxin-like_sf"/>
</dbReference>
<dbReference type="PANTHER" id="PTHR42852:SF13">
    <property type="entry name" value="PROTEIN DIPZ"/>
    <property type="match status" value="1"/>
</dbReference>
<dbReference type="Gene3D" id="2.60.120.260">
    <property type="entry name" value="Galactose-binding domain-like"/>
    <property type="match status" value="1"/>
</dbReference>
<dbReference type="InterPro" id="IPR050553">
    <property type="entry name" value="Thioredoxin_ResA/DsbE_sf"/>
</dbReference>
<organism evidence="2 3">
    <name type="scientific">Velamenicoccus archaeovorus</name>
    <dbReference type="NCBI Taxonomy" id="1930593"/>
    <lineage>
        <taxon>Bacteria</taxon>
        <taxon>Pseudomonadati</taxon>
        <taxon>Candidatus Omnitrophota</taxon>
        <taxon>Candidatus Velamenicoccus</taxon>
    </lineage>
</organism>